<dbReference type="EMBL" id="JBHLTQ010000019">
    <property type="protein sequence ID" value="MFC0606059.1"/>
    <property type="molecule type" value="Genomic_DNA"/>
</dbReference>
<keyword evidence="1" id="KW-0812">Transmembrane</keyword>
<keyword evidence="1" id="KW-0472">Membrane</keyword>
<organism evidence="2 3">
    <name type="scientific">Winogradskyella pulchriflava</name>
    <dbReference type="NCBI Taxonomy" id="1110688"/>
    <lineage>
        <taxon>Bacteria</taxon>
        <taxon>Pseudomonadati</taxon>
        <taxon>Bacteroidota</taxon>
        <taxon>Flavobacteriia</taxon>
        <taxon>Flavobacteriales</taxon>
        <taxon>Flavobacteriaceae</taxon>
        <taxon>Winogradskyella</taxon>
    </lineage>
</organism>
<comment type="caution">
    <text evidence="2">The sequence shown here is derived from an EMBL/GenBank/DDBJ whole genome shotgun (WGS) entry which is preliminary data.</text>
</comment>
<protein>
    <submittedName>
        <fullName evidence="2">Tol-pal system YbgF family protein</fullName>
    </submittedName>
</protein>
<proteinExistence type="predicted"/>
<evidence type="ECO:0000313" key="2">
    <source>
        <dbReference type="EMBL" id="MFC0606059.1"/>
    </source>
</evidence>
<gene>
    <name evidence="2" type="ORF">ACFFGA_15990</name>
</gene>
<sequence>MDLNDISQEEFEKIEAFINGQLSEEDLSTFENKLKNEDGFKAKVEDIKAILNGIETQAMKEQLDEFHTEISSNEEVAFVNEPRAKSLNWKRIAIAAILIIGLGSFWLFNGNSNDRLYAKYFTPDPGLPTTMSSNEDNYEFYEAMVNYKQGDYKTALTKWKTLQNKKPNNDTINYFIGVAHLANKNENDAISFLENAIEDSNFPLLNDAFYYLGLAYLKTGNIDKAKANLQNSTIDNSKALLSELND</sequence>
<dbReference type="SUPFAM" id="SSF48452">
    <property type="entry name" value="TPR-like"/>
    <property type="match status" value="1"/>
</dbReference>
<evidence type="ECO:0000256" key="1">
    <source>
        <dbReference type="SAM" id="Phobius"/>
    </source>
</evidence>
<dbReference type="RefSeq" id="WP_386065629.1">
    <property type="nucleotide sequence ID" value="NZ_JBHLTQ010000019.1"/>
</dbReference>
<feature type="transmembrane region" description="Helical" evidence="1">
    <location>
        <begin position="92"/>
        <end position="108"/>
    </location>
</feature>
<keyword evidence="1" id="KW-1133">Transmembrane helix</keyword>
<name>A0ABV6QCM4_9FLAO</name>
<keyword evidence="3" id="KW-1185">Reference proteome</keyword>
<dbReference type="InterPro" id="IPR011990">
    <property type="entry name" value="TPR-like_helical_dom_sf"/>
</dbReference>
<dbReference type="Gene3D" id="1.25.40.10">
    <property type="entry name" value="Tetratricopeptide repeat domain"/>
    <property type="match status" value="1"/>
</dbReference>
<dbReference type="InterPro" id="IPR019734">
    <property type="entry name" value="TPR_rpt"/>
</dbReference>
<reference evidence="2 3" key="1">
    <citation type="submission" date="2024-09" db="EMBL/GenBank/DDBJ databases">
        <authorList>
            <person name="Sun Q."/>
            <person name="Mori K."/>
        </authorList>
    </citation>
    <scope>NUCLEOTIDE SEQUENCE [LARGE SCALE GENOMIC DNA]</scope>
    <source>
        <strain evidence="2 3">NCAIM B.02481</strain>
    </source>
</reference>
<accession>A0ABV6QCM4</accession>
<dbReference type="Proteomes" id="UP001589832">
    <property type="component" value="Unassembled WGS sequence"/>
</dbReference>
<evidence type="ECO:0000313" key="3">
    <source>
        <dbReference type="Proteomes" id="UP001589832"/>
    </source>
</evidence>
<dbReference type="Pfam" id="PF13174">
    <property type="entry name" value="TPR_6"/>
    <property type="match status" value="1"/>
</dbReference>